<evidence type="ECO:0000313" key="1">
    <source>
        <dbReference type="EMBL" id="TKR77942.1"/>
    </source>
</evidence>
<gene>
    <name evidence="1" type="ORF">L596_018829</name>
</gene>
<accession>A0A4U5N6I7</accession>
<reference evidence="1 2" key="2">
    <citation type="journal article" date="2019" name="G3 (Bethesda)">
        <title>Hybrid Assembly of the Genome of the Entomopathogenic Nematode Steinernema carpocapsae Identifies the X-Chromosome.</title>
        <authorList>
            <person name="Serra L."/>
            <person name="Macchietto M."/>
            <person name="Macias-Munoz A."/>
            <person name="McGill C.J."/>
            <person name="Rodriguez I.M."/>
            <person name="Rodriguez B."/>
            <person name="Murad R."/>
            <person name="Mortazavi A."/>
        </authorList>
    </citation>
    <scope>NUCLEOTIDE SEQUENCE [LARGE SCALE GENOMIC DNA]</scope>
    <source>
        <strain evidence="1 2">ALL</strain>
    </source>
</reference>
<dbReference type="OrthoDB" id="284473at2759"/>
<sequence length="202" mass="23192">MFFLPFSIFCLIKDELQSFTDVCHHISSAFLLLHCSLHKCSQKREGTCLLDALASENTRLAAKHANTSPPARELAAEPSGSPFGSMDVDQLFLENFAKLWSTDFDSESHEVTPLKNFEVPKRKRTMLCHDMMGGYLAQERTKGVDLPSQQPIYLFMHWWNIDIFNLCLDLLFTPHGHNTPSGLDQRRPLSWSPSPRHFYHRI</sequence>
<protein>
    <submittedName>
        <fullName evidence="1">Uncharacterized protein</fullName>
    </submittedName>
</protein>
<evidence type="ECO:0000313" key="2">
    <source>
        <dbReference type="Proteomes" id="UP000298663"/>
    </source>
</evidence>
<dbReference type="EMBL" id="AZBU02000005">
    <property type="protein sequence ID" value="TKR77942.1"/>
    <property type="molecule type" value="Genomic_DNA"/>
</dbReference>
<proteinExistence type="predicted"/>
<comment type="caution">
    <text evidence="1">The sequence shown here is derived from an EMBL/GenBank/DDBJ whole genome shotgun (WGS) entry which is preliminary data.</text>
</comment>
<dbReference type="AlphaFoldDB" id="A0A4U5N6I7"/>
<organism evidence="1 2">
    <name type="scientific">Steinernema carpocapsae</name>
    <name type="common">Entomopathogenic nematode</name>
    <dbReference type="NCBI Taxonomy" id="34508"/>
    <lineage>
        <taxon>Eukaryota</taxon>
        <taxon>Metazoa</taxon>
        <taxon>Ecdysozoa</taxon>
        <taxon>Nematoda</taxon>
        <taxon>Chromadorea</taxon>
        <taxon>Rhabditida</taxon>
        <taxon>Tylenchina</taxon>
        <taxon>Panagrolaimomorpha</taxon>
        <taxon>Strongyloidoidea</taxon>
        <taxon>Steinernematidae</taxon>
        <taxon>Steinernema</taxon>
    </lineage>
</organism>
<dbReference type="STRING" id="34508.A0A4U5N6I7"/>
<dbReference type="Proteomes" id="UP000298663">
    <property type="component" value="Unassembled WGS sequence"/>
</dbReference>
<reference evidence="1 2" key="1">
    <citation type="journal article" date="2015" name="Genome Biol.">
        <title>Comparative genomics of Steinernema reveals deeply conserved gene regulatory networks.</title>
        <authorList>
            <person name="Dillman A.R."/>
            <person name="Macchietto M."/>
            <person name="Porter C.F."/>
            <person name="Rogers A."/>
            <person name="Williams B."/>
            <person name="Antoshechkin I."/>
            <person name="Lee M.M."/>
            <person name="Goodwin Z."/>
            <person name="Lu X."/>
            <person name="Lewis E.E."/>
            <person name="Goodrich-Blair H."/>
            <person name="Stock S.P."/>
            <person name="Adams B.J."/>
            <person name="Sternberg P.W."/>
            <person name="Mortazavi A."/>
        </authorList>
    </citation>
    <scope>NUCLEOTIDE SEQUENCE [LARGE SCALE GENOMIC DNA]</scope>
    <source>
        <strain evidence="1 2">ALL</strain>
    </source>
</reference>
<keyword evidence="2" id="KW-1185">Reference proteome</keyword>
<name>A0A4U5N6I7_STECR</name>